<protein>
    <submittedName>
        <fullName evidence="6">HxlR family transcriptional regulator</fullName>
    </submittedName>
</protein>
<dbReference type="PANTHER" id="PTHR33204:SF18">
    <property type="entry name" value="TRANSCRIPTIONAL REGULATORY PROTEIN"/>
    <property type="match status" value="1"/>
</dbReference>
<gene>
    <name evidence="6" type="ORF">DFR74_101600</name>
</gene>
<keyword evidence="1" id="KW-0805">Transcription regulation</keyword>
<comment type="caution">
    <text evidence="6">The sequence shown here is derived from an EMBL/GenBank/DDBJ whole genome shotgun (WGS) entry which is preliminary data.</text>
</comment>
<dbReference type="Pfam" id="PF01638">
    <property type="entry name" value="HxlR"/>
    <property type="match status" value="2"/>
</dbReference>
<dbReference type="RefSeq" id="WP_067512986.1">
    <property type="nucleotide sequence ID" value="NZ_CP107943.1"/>
</dbReference>
<proteinExistence type="predicted"/>
<dbReference type="Gene3D" id="1.10.10.10">
    <property type="entry name" value="Winged helix-like DNA-binding domain superfamily/Winged helix DNA-binding domain"/>
    <property type="match status" value="2"/>
</dbReference>
<evidence type="ECO:0000313" key="6">
    <source>
        <dbReference type="EMBL" id="RBO96585.1"/>
    </source>
</evidence>
<dbReference type="InterPro" id="IPR036388">
    <property type="entry name" value="WH-like_DNA-bd_sf"/>
</dbReference>
<dbReference type="EMBL" id="QNRE01000001">
    <property type="protein sequence ID" value="RBO96585.1"/>
    <property type="molecule type" value="Genomic_DNA"/>
</dbReference>
<evidence type="ECO:0000259" key="5">
    <source>
        <dbReference type="PROSITE" id="PS51118"/>
    </source>
</evidence>
<dbReference type="OrthoDB" id="5183359at2"/>
<evidence type="ECO:0000313" key="7">
    <source>
        <dbReference type="Proteomes" id="UP000252586"/>
    </source>
</evidence>
<reference evidence="6 7" key="1">
    <citation type="submission" date="2018-06" db="EMBL/GenBank/DDBJ databases">
        <title>Genomic Encyclopedia of Type Strains, Phase IV (KMG-IV): sequencing the most valuable type-strain genomes for metagenomic binning, comparative biology and taxonomic classification.</title>
        <authorList>
            <person name="Goeker M."/>
        </authorList>
    </citation>
    <scope>NUCLEOTIDE SEQUENCE [LARGE SCALE GENOMIC DNA]</scope>
    <source>
        <strain evidence="6 7">DSM 44599</strain>
    </source>
</reference>
<evidence type="ECO:0000256" key="3">
    <source>
        <dbReference type="ARBA" id="ARBA00023163"/>
    </source>
</evidence>
<organism evidence="6 7">
    <name type="scientific">Nocardia puris</name>
    <dbReference type="NCBI Taxonomy" id="208602"/>
    <lineage>
        <taxon>Bacteria</taxon>
        <taxon>Bacillati</taxon>
        <taxon>Actinomycetota</taxon>
        <taxon>Actinomycetes</taxon>
        <taxon>Mycobacteriales</taxon>
        <taxon>Nocardiaceae</taxon>
        <taxon>Nocardia</taxon>
    </lineage>
</organism>
<keyword evidence="2" id="KW-0238">DNA-binding</keyword>
<dbReference type="Proteomes" id="UP000252586">
    <property type="component" value="Unassembled WGS sequence"/>
</dbReference>
<dbReference type="PANTHER" id="PTHR33204">
    <property type="entry name" value="TRANSCRIPTIONAL REGULATOR, MARR FAMILY"/>
    <property type="match status" value="1"/>
</dbReference>
<evidence type="ECO:0000256" key="2">
    <source>
        <dbReference type="ARBA" id="ARBA00023125"/>
    </source>
</evidence>
<name>A0A366E395_9NOCA</name>
<keyword evidence="7" id="KW-1185">Reference proteome</keyword>
<feature type="domain" description="HTH hxlR-type" evidence="5">
    <location>
        <begin position="2"/>
        <end position="113"/>
    </location>
</feature>
<accession>A0A366E395</accession>
<dbReference type="SUPFAM" id="SSF46785">
    <property type="entry name" value="Winged helix' DNA-binding domain"/>
    <property type="match status" value="2"/>
</dbReference>
<dbReference type="STRING" id="1210090.GCA_001613185_05646"/>
<evidence type="ECO:0000256" key="1">
    <source>
        <dbReference type="ARBA" id="ARBA00023015"/>
    </source>
</evidence>
<feature type="region of interest" description="Disordered" evidence="4">
    <location>
        <begin position="302"/>
        <end position="321"/>
    </location>
</feature>
<dbReference type="GO" id="GO:0003677">
    <property type="term" value="F:DNA binding"/>
    <property type="evidence" value="ECO:0007669"/>
    <property type="project" value="UniProtKB-KW"/>
</dbReference>
<keyword evidence="3" id="KW-0804">Transcription</keyword>
<sequence length="321" mass="35588">MCGKRSPSELRAGGDNAIAVTLGLLGDEWNLWILRHALRGDRRYLDWMSRGGISNAVLTHRLSQLTDVGLFTRSAYQDNPRRYEYLLTPRGRGVWPILLGLWNWELRWSSAAVDLPRIVHADCGAPCVPELRCGICAEVLDLDSVVADPGPSGEWGRSVPAASGRRRSSSASAAAILPDTMRLIGNRWSVAVLGALMLGTHRFRDFSARVGASPAIIAGRLQDFVAAGVAEAAPNPDRPGWVWYRLTDKGRDFFPVIYLMITWGQRWFRAPEGDALVFRHRDHEHAPEPRWVCDQCHQPISGGSIIERPGRRSGVRGRSPA</sequence>
<dbReference type="InterPro" id="IPR036390">
    <property type="entry name" value="WH_DNA-bd_sf"/>
</dbReference>
<feature type="domain" description="HTH hxlR-type" evidence="5">
    <location>
        <begin position="174"/>
        <end position="272"/>
    </location>
</feature>
<dbReference type="PROSITE" id="PS51118">
    <property type="entry name" value="HTH_HXLR"/>
    <property type="match status" value="2"/>
</dbReference>
<dbReference type="AlphaFoldDB" id="A0A366E395"/>
<dbReference type="InterPro" id="IPR002577">
    <property type="entry name" value="HTH_HxlR"/>
</dbReference>
<evidence type="ECO:0000256" key="4">
    <source>
        <dbReference type="SAM" id="MobiDB-lite"/>
    </source>
</evidence>